<name>A0ABX7XAD3_9FLAO</name>
<dbReference type="EMBL" id="CP072842">
    <property type="protein sequence ID" value="QTV04734.1"/>
    <property type="molecule type" value="Genomic_DNA"/>
</dbReference>
<dbReference type="PROSITE" id="PS51462">
    <property type="entry name" value="NUDIX"/>
    <property type="match status" value="1"/>
</dbReference>
<dbReference type="RefSeq" id="WP_230475356.1">
    <property type="nucleotide sequence ID" value="NZ_CP072842.1"/>
</dbReference>
<evidence type="ECO:0000313" key="4">
    <source>
        <dbReference type="EMBL" id="QTV04734.1"/>
    </source>
</evidence>
<dbReference type="SUPFAM" id="SSF55811">
    <property type="entry name" value="Nudix"/>
    <property type="match status" value="1"/>
</dbReference>
<dbReference type="InterPro" id="IPR015797">
    <property type="entry name" value="NUDIX_hydrolase-like_dom_sf"/>
</dbReference>
<gene>
    <name evidence="4" type="ORF">J9309_07930</name>
</gene>
<evidence type="ECO:0000259" key="3">
    <source>
        <dbReference type="PROSITE" id="PS51462"/>
    </source>
</evidence>
<evidence type="ECO:0000256" key="1">
    <source>
        <dbReference type="ARBA" id="ARBA00001946"/>
    </source>
</evidence>
<keyword evidence="5" id="KW-1185">Reference proteome</keyword>
<dbReference type="Pfam" id="PF00293">
    <property type="entry name" value="NUDIX"/>
    <property type="match status" value="1"/>
</dbReference>
<feature type="domain" description="Nudix hydrolase" evidence="3">
    <location>
        <begin position="2"/>
        <end position="137"/>
    </location>
</feature>
<dbReference type="PANTHER" id="PTHR43046">
    <property type="entry name" value="GDP-MANNOSE MANNOSYL HYDROLASE"/>
    <property type="match status" value="1"/>
</dbReference>
<comment type="cofactor">
    <cofactor evidence="1">
        <name>Mg(2+)</name>
        <dbReference type="ChEBI" id="CHEBI:18420"/>
    </cofactor>
</comment>
<evidence type="ECO:0000313" key="5">
    <source>
        <dbReference type="Proteomes" id="UP000672011"/>
    </source>
</evidence>
<keyword evidence="2" id="KW-0378">Hydrolase</keyword>
<dbReference type="InterPro" id="IPR000086">
    <property type="entry name" value="NUDIX_hydrolase_dom"/>
</dbReference>
<dbReference type="PROSITE" id="PS00893">
    <property type="entry name" value="NUDIX_BOX"/>
    <property type="match status" value="1"/>
</dbReference>
<dbReference type="Proteomes" id="UP000672011">
    <property type="component" value="Chromosome"/>
</dbReference>
<sequence>MSKPFNVRVYALLEHQNKVLIIHEPFQNQLIYKFPGGGLEFGEGTRDCLLREFKEELNLEVEIGEHFYTQDFFQQNAFNPAEQILLIYYKATITEEALKELKVMDEDIEELIWKPIEELDPNEMTLETDKVVVELYKKKNFES</sequence>
<dbReference type="Gene3D" id="3.90.79.10">
    <property type="entry name" value="Nucleoside Triphosphate Pyrophosphohydrolase"/>
    <property type="match status" value="1"/>
</dbReference>
<dbReference type="InterPro" id="IPR020084">
    <property type="entry name" value="NUDIX_hydrolase_CS"/>
</dbReference>
<evidence type="ECO:0000256" key="2">
    <source>
        <dbReference type="ARBA" id="ARBA00022801"/>
    </source>
</evidence>
<organism evidence="4 5">
    <name type="scientific">Faecalibacter bovis</name>
    <dbReference type="NCBI Taxonomy" id="2898187"/>
    <lineage>
        <taxon>Bacteria</taxon>
        <taxon>Pseudomonadati</taxon>
        <taxon>Bacteroidota</taxon>
        <taxon>Flavobacteriia</taxon>
        <taxon>Flavobacteriales</taxon>
        <taxon>Weeksellaceae</taxon>
        <taxon>Faecalibacter</taxon>
    </lineage>
</organism>
<dbReference type="PANTHER" id="PTHR43046:SF14">
    <property type="entry name" value="MUTT_NUDIX FAMILY PROTEIN"/>
    <property type="match status" value="1"/>
</dbReference>
<reference evidence="5" key="2">
    <citation type="submission" date="2021-04" db="EMBL/GenBank/DDBJ databases">
        <title>Taxonomy of Flavobacteriaceae bacterium ZY171143.</title>
        <authorList>
            <person name="Li F."/>
        </authorList>
    </citation>
    <scope>NUCLEOTIDE SEQUENCE [LARGE SCALE GENOMIC DNA]</scope>
    <source>
        <strain evidence="5">ZY171143</strain>
    </source>
</reference>
<protein>
    <submittedName>
        <fullName evidence="4">NUDIX domain-containing protein</fullName>
    </submittedName>
</protein>
<proteinExistence type="predicted"/>
<reference evidence="4 5" key="1">
    <citation type="journal article" date="2021" name="Int. J. Syst. Evol. Microbiol.">
        <title>Faecalibacter bovis sp. nov., isolated from cow faeces.</title>
        <authorList>
            <person name="Li F."/>
            <person name="Zhao W."/>
            <person name="Hong Q."/>
            <person name="Shao Q."/>
            <person name="Song J."/>
            <person name="Yang S."/>
        </authorList>
    </citation>
    <scope>NUCLEOTIDE SEQUENCE [LARGE SCALE GENOMIC DNA]</scope>
    <source>
        <strain evidence="4 5">ZY171143</strain>
    </source>
</reference>
<accession>A0ABX7XAD3</accession>